<sequence length="588" mass="65572">MTEHQQSSSQRPPTLLPAGAQDLVPAGRATVGWGVHRVVGLETEYGIHAPTQPGASHAALSFDVVNAYAQKLQDDHVPVAGTEWDYGEESPLMDARGWRIPVTEAHPTQLTNQPLNDAEGKPIHQLVNTLLPNGARFYVDHAHPEYSSPETTNPWQAMIYDQAGDLIIGSAVAYLNAHSHRAAVQIYKNNTDGKLASYGAHENYLVDRGLNFDELTARLLPFFVARQVITGSGRVGIGISDRRAGFQLSQRADFFEEEVGIETTIHRPIVNTRDEPHATASSYRRLHVIIGDANLSQWATWMRVGMTSLVLHMIELGTAPALELADPVAALQTISHDPSLQATVTVNGAGQYTGLDLLERYLEAAEDHVQRFQITDEQTRQVLYEWRTAVDGLRTDPYQFSDRIEWLGKYRLLDAMRARTATGRWDEAKLAMMDLQWADIRPDKGLYHALVARGSIRQLVDDTVVHRAVMHPPEDTRAYTRGRSIGIFGAHLAGVSWDNLVFRPYHEGRLYRLDLREPLAGSKAEIRHLQELSTGAPVGEDTEIFRPGREPVPATPSPQTNQALTEVLTVLSRYHNGPRSQRSTRYDR</sequence>
<keyword evidence="4" id="KW-0378">Hydrolase</keyword>
<dbReference type="GO" id="GO:0008233">
    <property type="term" value="F:peptidase activity"/>
    <property type="evidence" value="ECO:0007669"/>
    <property type="project" value="InterPro"/>
</dbReference>
<dbReference type="AlphaFoldDB" id="A0AAJ6APH7"/>
<evidence type="ECO:0000313" key="4">
    <source>
        <dbReference type="EMBL" id="WGH93715.1"/>
    </source>
</evidence>
<feature type="compositionally biased region" description="Polar residues" evidence="3">
    <location>
        <begin position="1"/>
        <end position="12"/>
    </location>
</feature>
<dbReference type="GO" id="GO:0019941">
    <property type="term" value="P:modification-dependent protein catabolic process"/>
    <property type="evidence" value="ECO:0007669"/>
    <property type="project" value="InterPro"/>
</dbReference>
<dbReference type="Pfam" id="PF03136">
    <property type="entry name" value="Pup_ligase"/>
    <property type="match status" value="1"/>
</dbReference>
<dbReference type="GO" id="GO:0005524">
    <property type="term" value="F:ATP binding"/>
    <property type="evidence" value="ECO:0007669"/>
    <property type="project" value="TreeGrafter"/>
</dbReference>
<accession>A0AAJ6APH7</accession>
<gene>
    <name evidence="4" type="primary">dop</name>
    <name evidence="4" type="ORF">QDX21_02655</name>
</gene>
<evidence type="ECO:0000256" key="2">
    <source>
        <dbReference type="PIRSR" id="PIRSR018077-1"/>
    </source>
</evidence>
<dbReference type="EC" id="3.5.1.119" evidence="4"/>
<dbReference type="PANTHER" id="PTHR42307:SF2">
    <property type="entry name" value="PUP DEAMIDASE_DEPUPYLASE"/>
    <property type="match status" value="1"/>
</dbReference>
<protein>
    <submittedName>
        <fullName evidence="4">Depupylase/deamidase Dop</fullName>
        <ecNumber evidence="4">3.5.1.119</ecNumber>
    </submittedName>
</protein>
<dbReference type="InterPro" id="IPR004347">
    <property type="entry name" value="Pup_ligase/deamidase"/>
</dbReference>
<dbReference type="GO" id="GO:0010498">
    <property type="term" value="P:proteasomal protein catabolic process"/>
    <property type="evidence" value="ECO:0007669"/>
    <property type="project" value="InterPro"/>
</dbReference>
<dbReference type="GO" id="GO:0070490">
    <property type="term" value="P:protein pupylation"/>
    <property type="evidence" value="ECO:0007669"/>
    <property type="project" value="TreeGrafter"/>
</dbReference>
<proteinExistence type="inferred from homology"/>
<evidence type="ECO:0000256" key="3">
    <source>
        <dbReference type="SAM" id="MobiDB-lite"/>
    </source>
</evidence>
<feature type="region of interest" description="Disordered" evidence="3">
    <location>
        <begin position="1"/>
        <end position="20"/>
    </location>
</feature>
<comment type="similarity">
    <text evidence="1">Belongs to the Pup ligase/Pup deamidase family. Pup deamidase subfamily.</text>
</comment>
<dbReference type="PIRSF" id="PIRSF018077">
    <property type="entry name" value="UCP018077"/>
    <property type="match status" value="1"/>
</dbReference>
<dbReference type="PANTHER" id="PTHR42307">
    <property type="entry name" value="PUP DEAMIDASE/DEPUPYLASE"/>
    <property type="match status" value="1"/>
</dbReference>
<dbReference type="EMBL" id="CP122566">
    <property type="protein sequence ID" value="WGH93715.1"/>
    <property type="molecule type" value="Genomic_DNA"/>
</dbReference>
<feature type="active site" description="Proton acceptor" evidence="2">
    <location>
        <position position="140"/>
    </location>
</feature>
<dbReference type="Proteomes" id="UP001224674">
    <property type="component" value="Chromosome"/>
</dbReference>
<organism evidence="4 5">
    <name type="scientific">Auritidibacter ignavus</name>
    <dbReference type="NCBI Taxonomy" id="678932"/>
    <lineage>
        <taxon>Bacteria</taxon>
        <taxon>Bacillati</taxon>
        <taxon>Actinomycetota</taxon>
        <taxon>Actinomycetes</taxon>
        <taxon>Micrococcales</taxon>
        <taxon>Micrococcaceae</taxon>
        <taxon>Auritidibacter</taxon>
    </lineage>
</organism>
<dbReference type="RefSeq" id="WP_233491949.1">
    <property type="nucleotide sequence ID" value="NZ_CP122566.1"/>
</dbReference>
<reference evidence="4 5" key="1">
    <citation type="submission" date="2023-03" db="EMBL/GenBank/DDBJ databases">
        <title>Complete genome sequences of several Auritidibacter ignavus strains isolated from ear infections.</title>
        <authorList>
            <person name="Baehr T."/>
            <person name="Baumhoegger A.M."/>
        </authorList>
    </citation>
    <scope>NUCLEOTIDE SEQUENCE [LARGE SCALE GENOMIC DNA]</scope>
    <source>
        <strain evidence="4 5">BABAE-6</strain>
    </source>
</reference>
<dbReference type="GO" id="GO:0016811">
    <property type="term" value="F:hydrolase activity, acting on carbon-nitrogen (but not peptide) bonds, in linear amides"/>
    <property type="evidence" value="ECO:0007669"/>
    <property type="project" value="InterPro"/>
</dbReference>
<name>A0AAJ6APH7_9MICC</name>
<keyword evidence="5" id="KW-1185">Reference proteome</keyword>
<evidence type="ECO:0000313" key="5">
    <source>
        <dbReference type="Proteomes" id="UP001224674"/>
    </source>
</evidence>
<evidence type="ECO:0000256" key="1">
    <source>
        <dbReference type="ARBA" id="ARBA00009114"/>
    </source>
</evidence>
<dbReference type="NCBIfam" id="TIGR03688">
    <property type="entry name" value="depupylase_Dop"/>
    <property type="match status" value="1"/>
</dbReference>
<dbReference type="InterPro" id="IPR022366">
    <property type="entry name" value="Pup_deamidase"/>
</dbReference>